<keyword evidence="1" id="KW-0472">Membrane</keyword>
<keyword evidence="1" id="KW-0812">Transmembrane</keyword>
<organism evidence="2 3">
    <name type="scientific">Sphingobacterium suaedae</name>
    <dbReference type="NCBI Taxonomy" id="1686402"/>
    <lineage>
        <taxon>Bacteria</taxon>
        <taxon>Pseudomonadati</taxon>
        <taxon>Bacteroidota</taxon>
        <taxon>Sphingobacteriia</taxon>
        <taxon>Sphingobacteriales</taxon>
        <taxon>Sphingobacteriaceae</taxon>
        <taxon>Sphingobacterium</taxon>
    </lineage>
</organism>
<name>A0ABW5KM68_9SPHI</name>
<dbReference type="EMBL" id="JBHULR010000015">
    <property type="protein sequence ID" value="MFD2549418.1"/>
    <property type="molecule type" value="Genomic_DNA"/>
</dbReference>
<proteinExistence type="predicted"/>
<feature type="transmembrane region" description="Helical" evidence="1">
    <location>
        <begin position="115"/>
        <end position="145"/>
    </location>
</feature>
<protein>
    <submittedName>
        <fullName evidence="2">EpsG family protein</fullName>
    </submittedName>
</protein>
<gene>
    <name evidence="2" type="ORF">ACFSR5_17350</name>
</gene>
<keyword evidence="3" id="KW-1185">Reference proteome</keyword>
<keyword evidence="1" id="KW-1133">Transmembrane helix</keyword>
<evidence type="ECO:0000256" key="1">
    <source>
        <dbReference type="SAM" id="Phobius"/>
    </source>
</evidence>
<feature type="transmembrane region" description="Helical" evidence="1">
    <location>
        <begin position="188"/>
        <end position="213"/>
    </location>
</feature>
<feature type="transmembrane region" description="Helical" evidence="1">
    <location>
        <begin position="303"/>
        <end position="320"/>
    </location>
</feature>
<feature type="transmembrane region" description="Helical" evidence="1">
    <location>
        <begin position="84"/>
        <end position="103"/>
    </location>
</feature>
<reference evidence="3" key="1">
    <citation type="journal article" date="2019" name="Int. J. Syst. Evol. Microbiol.">
        <title>The Global Catalogue of Microorganisms (GCM) 10K type strain sequencing project: providing services to taxonomists for standard genome sequencing and annotation.</title>
        <authorList>
            <consortium name="The Broad Institute Genomics Platform"/>
            <consortium name="The Broad Institute Genome Sequencing Center for Infectious Disease"/>
            <person name="Wu L."/>
            <person name="Ma J."/>
        </authorList>
    </citation>
    <scope>NUCLEOTIDE SEQUENCE [LARGE SCALE GENOMIC DNA]</scope>
    <source>
        <strain evidence="3">KCTC 42662</strain>
    </source>
</reference>
<feature type="transmembrane region" description="Helical" evidence="1">
    <location>
        <begin position="219"/>
        <end position="241"/>
    </location>
</feature>
<dbReference type="Pfam" id="PF14897">
    <property type="entry name" value="EpsG"/>
    <property type="match status" value="1"/>
</dbReference>
<dbReference type="RefSeq" id="WP_380905735.1">
    <property type="nucleotide sequence ID" value="NZ_JBHUEG010000012.1"/>
</dbReference>
<sequence length="335" mass="38358">MDLEAFIFCLLFLLLLFSRAKKQWGIWPIFLALVGFVGYRDVSIGSDTANYSLYFQILKNGGAITSEYLFGVLNKVVLYFQGEVYIVQILASILTILPVFYVVGKKSPLPYLAVFLYLTLYLYFYSFNIVRQCIAISICFMAVSVFLKNKIWFFSLIVIAINFHASAIIMLPLYYIERLKIGRATISIGLILTFCIGIFLPSYLLNIAGLFGYSNYLTGAFGLGSLVGNMFYLLIVNAFFFAVSKFEREKSAVLFKLFFLFVIVTNILIRFPFGNRVILYFSIFQILYLPDLLSRLSGKEKSIVFLMILGYAIFTFYMFYGNGEIFPYKSILDGR</sequence>
<dbReference type="InterPro" id="IPR049458">
    <property type="entry name" value="EpsG-like"/>
</dbReference>
<comment type="caution">
    <text evidence="2">The sequence shown here is derived from an EMBL/GenBank/DDBJ whole genome shotgun (WGS) entry which is preliminary data.</text>
</comment>
<evidence type="ECO:0000313" key="3">
    <source>
        <dbReference type="Proteomes" id="UP001597545"/>
    </source>
</evidence>
<accession>A0ABW5KM68</accession>
<feature type="transmembrane region" description="Helical" evidence="1">
    <location>
        <begin position="253"/>
        <end position="271"/>
    </location>
</feature>
<feature type="transmembrane region" description="Helical" evidence="1">
    <location>
        <begin position="151"/>
        <end position="176"/>
    </location>
</feature>
<evidence type="ECO:0000313" key="2">
    <source>
        <dbReference type="EMBL" id="MFD2549418.1"/>
    </source>
</evidence>
<dbReference type="Proteomes" id="UP001597545">
    <property type="component" value="Unassembled WGS sequence"/>
</dbReference>